<dbReference type="AlphaFoldDB" id="A0ABD1XJD6"/>
<keyword evidence="1" id="KW-0472">Membrane</keyword>
<organism evidence="2 3">
    <name type="scientific">Riccia fluitans</name>
    <dbReference type="NCBI Taxonomy" id="41844"/>
    <lineage>
        <taxon>Eukaryota</taxon>
        <taxon>Viridiplantae</taxon>
        <taxon>Streptophyta</taxon>
        <taxon>Embryophyta</taxon>
        <taxon>Marchantiophyta</taxon>
        <taxon>Marchantiopsida</taxon>
        <taxon>Marchantiidae</taxon>
        <taxon>Marchantiales</taxon>
        <taxon>Ricciaceae</taxon>
        <taxon>Riccia</taxon>
    </lineage>
</organism>
<reference evidence="2 3" key="1">
    <citation type="submission" date="2024-09" db="EMBL/GenBank/DDBJ databases">
        <title>Chromosome-scale assembly of Riccia fluitans.</title>
        <authorList>
            <person name="Paukszto L."/>
            <person name="Sawicki J."/>
            <person name="Karawczyk K."/>
            <person name="Piernik-Szablinska J."/>
            <person name="Szczecinska M."/>
            <person name="Mazdziarz M."/>
        </authorList>
    </citation>
    <scope>NUCLEOTIDE SEQUENCE [LARGE SCALE GENOMIC DNA]</scope>
    <source>
        <strain evidence="2">Rf_01</strain>
        <tissue evidence="2">Aerial parts of the thallus</tissue>
    </source>
</reference>
<name>A0ABD1XJD6_9MARC</name>
<evidence type="ECO:0000313" key="3">
    <source>
        <dbReference type="Proteomes" id="UP001605036"/>
    </source>
</evidence>
<sequence length="90" mass="10432">MKRGREMEREFVVSGKNCRWMFVLPPALAVVFVYPTGGFVCPSVTALGRQVVPQEIDCRHLRLFFVFVDLDRVALVSWIVGWLRKEILFC</sequence>
<gene>
    <name evidence="2" type="ORF">R1flu_027622</name>
</gene>
<keyword evidence="3" id="KW-1185">Reference proteome</keyword>
<evidence type="ECO:0000313" key="2">
    <source>
        <dbReference type="EMBL" id="KAL2609049.1"/>
    </source>
</evidence>
<dbReference type="EMBL" id="JBHFFA010000008">
    <property type="protein sequence ID" value="KAL2609049.1"/>
    <property type="molecule type" value="Genomic_DNA"/>
</dbReference>
<accession>A0ABD1XJD6</accession>
<dbReference type="Proteomes" id="UP001605036">
    <property type="component" value="Unassembled WGS sequence"/>
</dbReference>
<comment type="caution">
    <text evidence="2">The sequence shown here is derived from an EMBL/GenBank/DDBJ whole genome shotgun (WGS) entry which is preliminary data.</text>
</comment>
<feature type="transmembrane region" description="Helical" evidence="1">
    <location>
        <begin position="20"/>
        <end position="40"/>
    </location>
</feature>
<keyword evidence="1" id="KW-1133">Transmembrane helix</keyword>
<evidence type="ECO:0000256" key="1">
    <source>
        <dbReference type="SAM" id="Phobius"/>
    </source>
</evidence>
<keyword evidence="1" id="KW-0812">Transmembrane</keyword>
<proteinExistence type="predicted"/>
<protein>
    <submittedName>
        <fullName evidence="2">Uncharacterized protein</fullName>
    </submittedName>
</protein>